<dbReference type="RefSeq" id="WP_236984138.1">
    <property type="nucleotide sequence ID" value="NZ_AP023086.1"/>
</dbReference>
<feature type="transmembrane region" description="Helical" evidence="4">
    <location>
        <begin position="6"/>
        <end position="27"/>
    </location>
</feature>
<dbReference type="AlphaFoldDB" id="A0AAN1WKA4"/>
<evidence type="ECO:0000256" key="4">
    <source>
        <dbReference type="SAM" id="Phobius"/>
    </source>
</evidence>
<dbReference type="GO" id="GO:0003700">
    <property type="term" value="F:DNA-binding transcription factor activity"/>
    <property type="evidence" value="ECO:0007669"/>
    <property type="project" value="InterPro"/>
</dbReference>
<dbReference type="PROSITE" id="PS01124">
    <property type="entry name" value="HTH_ARAC_FAMILY_2"/>
    <property type="match status" value="1"/>
</dbReference>
<dbReference type="GO" id="GO:0043565">
    <property type="term" value="F:sequence-specific DNA binding"/>
    <property type="evidence" value="ECO:0007669"/>
    <property type="project" value="InterPro"/>
</dbReference>
<dbReference type="EMBL" id="AP023086">
    <property type="protein sequence ID" value="BCD99160.1"/>
    <property type="molecule type" value="Genomic_DNA"/>
</dbReference>
<dbReference type="Pfam" id="PF12833">
    <property type="entry name" value="HTH_18"/>
    <property type="match status" value="1"/>
</dbReference>
<keyword evidence="7" id="KW-1185">Reference proteome</keyword>
<dbReference type="SMART" id="SM00342">
    <property type="entry name" value="HTH_ARAC"/>
    <property type="match status" value="1"/>
</dbReference>
<feature type="transmembrane region" description="Helical" evidence="4">
    <location>
        <begin position="149"/>
        <end position="174"/>
    </location>
</feature>
<keyword evidence="4" id="KW-1133">Transmembrane helix</keyword>
<dbReference type="KEGG" id="marq:MARGE09_P3361"/>
<evidence type="ECO:0000313" key="6">
    <source>
        <dbReference type="EMBL" id="BCD99160.1"/>
    </source>
</evidence>
<feature type="transmembrane region" description="Helical" evidence="4">
    <location>
        <begin position="70"/>
        <end position="89"/>
    </location>
</feature>
<dbReference type="InterPro" id="IPR009057">
    <property type="entry name" value="Homeodomain-like_sf"/>
</dbReference>
<evidence type="ECO:0000256" key="1">
    <source>
        <dbReference type="ARBA" id="ARBA00023015"/>
    </source>
</evidence>
<accession>A0AAN1WKA4</accession>
<evidence type="ECO:0000313" key="7">
    <source>
        <dbReference type="Proteomes" id="UP001320119"/>
    </source>
</evidence>
<name>A0AAN1WKA4_9GAMM</name>
<reference evidence="6 7" key="1">
    <citation type="journal article" date="2022" name="IScience">
        <title>An ultrasensitive nanofiber-based assay for enzymatic hydrolysis and deep-sea microbial degradation of cellulose.</title>
        <authorList>
            <person name="Tsudome M."/>
            <person name="Tachioka M."/>
            <person name="Miyazaki M."/>
            <person name="Uchimura K."/>
            <person name="Tsuda M."/>
            <person name="Takaki Y."/>
            <person name="Deguchi S."/>
        </authorList>
    </citation>
    <scope>NUCLEOTIDE SEQUENCE [LARGE SCALE GENOMIC DNA]</scope>
    <source>
        <strain evidence="6 7">GE09</strain>
    </source>
</reference>
<evidence type="ECO:0000259" key="5">
    <source>
        <dbReference type="PROSITE" id="PS01124"/>
    </source>
</evidence>
<keyword evidence="2" id="KW-0238">DNA-binding</keyword>
<protein>
    <recommendedName>
        <fullName evidence="5">HTH araC/xylS-type domain-containing protein</fullName>
    </recommendedName>
</protein>
<gene>
    <name evidence="6" type="ORF">MARGE09_P3361</name>
</gene>
<dbReference type="Proteomes" id="UP001320119">
    <property type="component" value="Chromosome"/>
</dbReference>
<dbReference type="PANTHER" id="PTHR43280">
    <property type="entry name" value="ARAC-FAMILY TRANSCRIPTIONAL REGULATOR"/>
    <property type="match status" value="1"/>
</dbReference>
<feature type="domain" description="HTH araC/xylS-type" evidence="5">
    <location>
        <begin position="231"/>
        <end position="333"/>
    </location>
</feature>
<keyword evidence="3" id="KW-0804">Transcription</keyword>
<sequence>MLSLLSQWSIGFNIITCLLLWCTYQWVCEAFEKSALSRLACSAMLGSIAVLQAWHGWALATGNSLFESRAYSVVLYCSTITFFAFYSTLITPDAKLGKKYIALAALPLLGAVLPSPIAIPLAFFLGGAAALWLIVRLRPHKGQRQNLEVEQLALAGITIAALIIFMAAVVASWWGEQIYVMTYAAISACVFASLLWMLMRYPDLLQKAVELVAQSYAKSTLQNENCEHLGQKIEALMIEQALYKDDTLNLSRLAQALSLSNHQTSELVNTQFGMSVSRYISLHRLNAAKKMLLAEPNASVLSVGLSVGFNSQSTFYAAFKTTTHQTPSQYRKQHS</sequence>
<dbReference type="PANTHER" id="PTHR43280:SF29">
    <property type="entry name" value="ARAC-FAMILY TRANSCRIPTIONAL REGULATOR"/>
    <property type="match status" value="1"/>
</dbReference>
<evidence type="ECO:0000256" key="3">
    <source>
        <dbReference type="ARBA" id="ARBA00023163"/>
    </source>
</evidence>
<keyword evidence="4" id="KW-0812">Transmembrane</keyword>
<feature type="transmembrane region" description="Helical" evidence="4">
    <location>
        <begin position="96"/>
        <end position="113"/>
    </location>
</feature>
<dbReference type="Gene3D" id="1.10.10.60">
    <property type="entry name" value="Homeodomain-like"/>
    <property type="match status" value="1"/>
</dbReference>
<proteinExistence type="predicted"/>
<keyword evidence="1" id="KW-0805">Transcription regulation</keyword>
<organism evidence="6 7">
    <name type="scientific">Marinagarivorans cellulosilyticus</name>
    <dbReference type="NCBI Taxonomy" id="2721545"/>
    <lineage>
        <taxon>Bacteria</taxon>
        <taxon>Pseudomonadati</taxon>
        <taxon>Pseudomonadota</taxon>
        <taxon>Gammaproteobacteria</taxon>
        <taxon>Cellvibrionales</taxon>
        <taxon>Cellvibrionaceae</taxon>
        <taxon>Marinagarivorans</taxon>
    </lineage>
</organism>
<keyword evidence="4" id="KW-0472">Membrane</keyword>
<dbReference type="InterPro" id="IPR018060">
    <property type="entry name" value="HTH_AraC"/>
</dbReference>
<feature type="transmembrane region" description="Helical" evidence="4">
    <location>
        <begin position="39"/>
        <end position="58"/>
    </location>
</feature>
<evidence type="ECO:0000256" key="2">
    <source>
        <dbReference type="ARBA" id="ARBA00023125"/>
    </source>
</evidence>
<feature type="transmembrane region" description="Helical" evidence="4">
    <location>
        <begin position="180"/>
        <end position="198"/>
    </location>
</feature>
<dbReference type="SUPFAM" id="SSF46689">
    <property type="entry name" value="Homeodomain-like"/>
    <property type="match status" value="1"/>
</dbReference>